<reference evidence="2 3" key="1">
    <citation type="submission" date="2018-05" db="EMBL/GenBank/DDBJ databases">
        <title>Genomic Encyclopedia of Type Strains, Phase IV (KMG-IV): sequencing the most valuable type-strain genomes for metagenomic binning, comparative biology and taxonomic classification.</title>
        <authorList>
            <person name="Goeker M."/>
        </authorList>
    </citation>
    <scope>NUCLEOTIDE SEQUENCE [LARGE SCALE GENOMIC DNA]</scope>
    <source>
        <strain evidence="2 3">DSM 6986</strain>
    </source>
</reference>
<organism evidence="2 3">
    <name type="scientific">Pseudaminobacter salicylatoxidans</name>
    <dbReference type="NCBI Taxonomy" id="93369"/>
    <lineage>
        <taxon>Bacteria</taxon>
        <taxon>Pseudomonadati</taxon>
        <taxon>Pseudomonadota</taxon>
        <taxon>Alphaproteobacteria</taxon>
        <taxon>Hyphomicrobiales</taxon>
        <taxon>Phyllobacteriaceae</taxon>
        <taxon>Pseudaminobacter</taxon>
    </lineage>
</organism>
<feature type="coiled-coil region" evidence="1">
    <location>
        <begin position="215"/>
        <end position="281"/>
    </location>
</feature>
<dbReference type="OrthoDB" id="7549700at2"/>
<dbReference type="PIRSF" id="PIRSF029215">
    <property type="entry name" value="UCP029215"/>
    <property type="match status" value="1"/>
</dbReference>
<dbReference type="Proteomes" id="UP000245396">
    <property type="component" value="Unassembled WGS sequence"/>
</dbReference>
<protein>
    <recommendedName>
        <fullName evidence="4">DUF2213 domain-containing protein</fullName>
    </recommendedName>
</protein>
<gene>
    <name evidence="2" type="ORF">C7441_112176</name>
</gene>
<dbReference type="Pfam" id="PF09979">
    <property type="entry name" value="DUF2213"/>
    <property type="match status" value="1"/>
</dbReference>
<dbReference type="InterPro" id="IPR016913">
    <property type="entry name" value="UCP029215"/>
</dbReference>
<evidence type="ECO:0008006" key="4">
    <source>
        <dbReference type="Google" id="ProtNLM"/>
    </source>
</evidence>
<dbReference type="RefSeq" id="WP_109613898.1">
    <property type="nucleotide sequence ID" value="NZ_QGGG01000012.1"/>
</dbReference>
<evidence type="ECO:0000313" key="3">
    <source>
        <dbReference type="Proteomes" id="UP000245396"/>
    </source>
</evidence>
<proteinExistence type="predicted"/>
<name>A0A316BZU4_PSESE</name>
<dbReference type="EMBL" id="QGGG01000012">
    <property type="protein sequence ID" value="PWJ80634.1"/>
    <property type="molecule type" value="Genomic_DNA"/>
</dbReference>
<keyword evidence="3" id="KW-1185">Reference proteome</keyword>
<dbReference type="AlphaFoldDB" id="A0A316BZU4"/>
<comment type="caution">
    <text evidence="2">The sequence shown here is derived from an EMBL/GenBank/DDBJ whole genome shotgun (WGS) entry which is preliminary data.</text>
</comment>
<keyword evidence="1" id="KW-0175">Coiled coil</keyword>
<evidence type="ECO:0000313" key="2">
    <source>
        <dbReference type="EMBL" id="PWJ80634.1"/>
    </source>
</evidence>
<accession>A0A316BZU4</accession>
<evidence type="ECO:0000256" key="1">
    <source>
        <dbReference type="SAM" id="Coils"/>
    </source>
</evidence>
<sequence>MQFIDTVTVAGTRRRDDGYLVADARVARIGIQTYAGWEVGKPNLPLVRVYRPEGEVFSRDTLASFAHRPVTNDHPDEVVTADNWKELAVGQTADEIARDGTFIRVPLMVADAAAIKDIEGGKRELSAGYTCDLAFEPGTTPEGEAYDAVQKNIRANHVAIVQRGRAGSEVRIGDASKWGPAPITPTMDKETVTMSDALRTVVVDGLSVQTTDQGAQAIQKLLKDLESSAAKLADADKAHQTKLADVEKAHADAVKAKDAELASKDEEIGTLKADKKKLEDAAPKPADIDKMVAARAELVTTVKAIDAKIETDGKTDADLRRAAVKAKLGDEMVKDASDAEVAGMFKAVAKDVKPVDPLRTVVAGGLQQTSDADKGAAEAYVAMVKDMMSAHQPAKAN</sequence>